<dbReference type="PANTHER" id="PTHR30046:SF0">
    <property type="entry name" value="FLAGELLAR M-RING PROTEIN"/>
    <property type="match status" value="1"/>
</dbReference>
<dbReference type="NCBIfam" id="TIGR00206">
    <property type="entry name" value="fliF"/>
    <property type="match status" value="1"/>
</dbReference>
<dbReference type="EMBL" id="UETC01000006">
    <property type="protein sequence ID" value="SSA47472.1"/>
    <property type="molecule type" value="Genomic_DNA"/>
</dbReference>
<evidence type="ECO:0000313" key="15">
    <source>
        <dbReference type="EMBL" id="SSA47472.1"/>
    </source>
</evidence>
<dbReference type="AlphaFoldDB" id="A0A2Y9C179"/>
<keyword evidence="16" id="KW-1185">Reference proteome</keyword>
<comment type="subcellular location">
    <subcellularLocation>
        <location evidence="1 9">Bacterial flagellum basal body</location>
    </subcellularLocation>
    <subcellularLocation>
        <location evidence="2">Cell membrane</location>
        <topology evidence="2">Multi-pass membrane protein</topology>
    </subcellularLocation>
</comment>
<evidence type="ECO:0000256" key="8">
    <source>
        <dbReference type="ARBA" id="ARBA00023143"/>
    </source>
</evidence>
<keyword evidence="15" id="KW-0969">Cilium</keyword>
<dbReference type="InterPro" id="IPR013556">
    <property type="entry name" value="Flag_M-ring_C"/>
</dbReference>
<keyword evidence="6 11" id="KW-1133">Transmembrane helix</keyword>
<evidence type="ECO:0000256" key="9">
    <source>
        <dbReference type="PIRNR" id="PIRNR004862"/>
    </source>
</evidence>
<dbReference type="InterPro" id="IPR043427">
    <property type="entry name" value="YscJ/FliF"/>
</dbReference>
<evidence type="ECO:0000259" key="13">
    <source>
        <dbReference type="Pfam" id="PF08345"/>
    </source>
</evidence>
<evidence type="ECO:0000256" key="3">
    <source>
        <dbReference type="ARBA" id="ARBA00007971"/>
    </source>
</evidence>
<evidence type="ECO:0000313" key="14">
    <source>
        <dbReference type="EMBL" id="PWJ17409.1"/>
    </source>
</evidence>
<keyword evidence="8 9" id="KW-0975">Bacterial flagellum</keyword>
<accession>A0A2Y9C179</accession>
<protein>
    <recommendedName>
        <fullName evidence="9">Flagellar M-ring protein</fullName>
    </recommendedName>
</protein>
<feature type="domain" description="Flagellar M-ring C-terminal" evidence="13">
    <location>
        <begin position="236"/>
        <end position="396"/>
    </location>
</feature>
<proteinExistence type="inferred from homology"/>
<comment type="function">
    <text evidence="9">The M ring may be actively involved in energy transduction.</text>
</comment>
<dbReference type="GO" id="GO:0071973">
    <property type="term" value="P:bacterial-type flagellum-dependent cell motility"/>
    <property type="evidence" value="ECO:0007669"/>
    <property type="project" value="InterPro"/>
</dbReference>
<feature type="compositionally biased region" description="Pro residues" evidence="10">
    <location>
        <begin position="467"/>
        <end position="479"/>
    </location>
</feature>
<organism evidence="15 17">
    <name type="scientific">Jannaschia seohaensis</name>
    <dbReference type="NCBI Taxonomy" id="475081"/>
    <lineage>
        <taxon>Bacteria</taxon>
        <taxon>Pseudomonadati</taxon>
        <taxon>Pseudomonadota</taxon>
        <taxon>Alphaproteobacteria</taxon>
        <taxon>Rhodobacterales</taxon>
        <taxon>Roseobacteraceae</taxon>
        <taxon>Jannaschia</taxon>
    </lineage>
</organism>
<dbReference type="PIRSF" id="PIRSF004862">
    <property type="entry name" value="FliF"/>
    <property type="match status" value="1"/>
</dbReference>
<evidence type="ECO:0000256" key="10">
    <source>
        <dbReference type="SAM" id="MobiDB-lite"/>
    </source>
</evidence>
<dbReference type="Gene3D" id="3.30.300.30">
    <property type="match status" value="1"/>
</dbReference>
<keyword evidence="7 11" id="KW-0472">Membrane</keyword>
<evidence type="ECO:0000256" key="5">
    <source>
        <dbReference type="ARBA" id="ARBA00022692"/>
    </source>
</evidence>
<evidence type="ECO:0000313" key="16">
    <source>
        <dbReference type="Proteomes" id="UP000245839"/>
    </source>
</evidence>
<sequence length="555" mass="58758">MENVVAYWQGRDLRKVAVLVVATVATFVSVLLLARMATAPGMDLLYARLDPAAAGEVVAALEARGVTHEVRGDAIYVTSPERDALRLQLAGEGLPRADGVGYELLDGLSGFGTTSQMFDAAYWRAREGELTRTILAADGVKAARVHVATADASPFSREREASASVTLEMRSGAVGATLARSVQSLVAGAVPNLEPEGVTVIDSGTGRVVSGDTQSAERDAQTARAAEMRAAVENILAARVGEGRYVVELAVETREDREVITERRLDPESRVVLSTDTEERTSSETGTGAGVTVASNLPDGDAAGTNENQAQNAETRERVNYDFSATERQIERAPGSVERITVAVMVDGLRAVGADGGQTWSPRSQEELATLQELVQSAVGFRVERGDVVTVHSMEFDLPPEVAAAPALALPWLTGGDATRLGLGALLALVALGVLAFLVRPTIKGLLMPQALRAPADAPDAAAALPGPDPLELPDPMMAPFPEMHGAMEDEALPDLSQLDALPDFSEGGMGARGLSDGAEDDPVERLRQLIAERQEETIEVLRGWMDATPEDARR</sequence>
<keyword evidence="5 11" id="KW-0812">Transmembrane</keyword>
<keyword evidence="15" id="KW-0282">Flagellum</keyword>
<dbReference type="InterPro" id="IPR000067">
    <property type="entry name" value="FlgMring_FliF"/>
</dbReference>
<dbReference type="Pfam" id="PF01514">
    <property type="entry name" value="YscJ_FliF"/>
    <property type="match status" value="1"/>
</dbReference>
<feature type="domain" description="Flagellar M-ring N-terminal" evidence="12">
    <location>
        <begin position="38"/>
        <end position="203"/>
    </location>
</feature>
<dbReference type="Pfam" id="PF08345">
    <property type="entry name" value="YscJ_FliF_C"/>
    <property type="match status" value="1"/>
</dbReference>
<dbReference type="Proteomes" id="UP000251571">
    <property type="component" value="Unassembled WGS sequence"/>
</dbReference>
<evidence type="ECO:0000259" key="12">
    <source>
        <dbReference type="Pfam" id="PF01514"/>
    </source>
</evidence>
<feature type="region of interest" description="Disordered" evidence="10">
    <location>
        <begin position="459"/>
        <end position="479"/>
    </location>
</feature>
<keyword evidence="15" id="KW-0966">Cell projection</keyword>
<evidence type="ECO:0000256" key="7">
    <source>
        <dbReference type="ARBA" id="ARBA00023136"/>
    </source>
</evidence>
<feature type="region of interest" description="Disordered" evidence="10">
    <location>
        <begin position="272"/>
        <end position="317"/>
    </location>
</feature>
<dbReference type="InterPro" id="IPR045851">
    <property type="entry name" value="AMP-bd_C_sf"/>
</dbReference>
<feature type="transmembrane region" description="Helical" evidence="11">
    <location>
        <begin position="16"/>
        <end position="34"/>
    </location>
</feature>
<dbReference type="GO" id="GO:0003774">
    <property type="term" value="F:cytoskeletal motor activity"/>
    <property type="evidence" value="ECO:0007669"/>
    <property type="project" value="InterPro"/>
</dbReference>
<gene>
    <name evidence="14" type="ORF">BCF38_10619</name>
    <name evidence="15" type="ORF">SAMN05421539_10619</name>
</gene>
<evidence type="ECO:0000256" key="4">
    <source>
        <dbReference type="ARBA" id="ARBA00022475"/>
    </source>
</evidence>
<keyword evidence="4" id="KW-1003">Cell membrane</keyword>
<feature type="transmembrane region" description="Helical" evidence="11">
    <location>
        <begin position="421"/>
        <end position="439"/>
    </location>
</feature>
<dbReference type="PRINTS" id="PR01009">
    <property type="entry name" value="FLGMRINGFLIF"/>
</dbReference>
<evidence type="ECO:0000256" key="6">
    <source>
        <dbReference type="ARBA" id="ARBA00022989"/>
    </source>
</evidence>
<reference evidence="15 17" key="1">
    <citation type="submission" date="2016-10" db="EMBL/GenBank/DDBJ databases">
        <authorList>
            <person name="Cai Z."/>
        </authorList>
    </citation>
    <scope>NUCLEOTIDE SEQUENCE [LARGE SCALE GENOMIC DNA]</scope>
    <source>
        <strain evidence="15 17">DSM 25227</strain>
    </source>
</reference>
<dbReference type="GO" id="GO:0005886">
    <property type="term" value="C:plasma membrane"/>
    <property type="evidence" value="ECO:0007669"/>
    <property type="project" value="UniProtKB-SubCell"/>
</dbReference>
<dbReference type="InterPro" id="IPR006182">
    <property type="entry name" value="FliF_N_dom"/>
</dbReference>
<dbReference type="GO" id="GO:0009431">
    <property type="term" value="C:bacterial-type flagellum basal body, MS ring"/>
    <property type="evidence" value="ECO:0007669"/>
    <property type="project" value="InterPro"/>
</dbReference>
<dbReference type="Proteomes" id="UP000245839">
    <property type="component" value="Unassembled WGS sequence"/>
</dbReference>
<evidence type="ECO:0000256" key="2">
    <source>
        <dbReference type="ARBA" id="ARBA00004651"/>
    </source>
</evidence>
<evidence type="ECO:0000256" key="1">
    <source>
        <dbReference type="ARBA" id="ARBA00004117"/>
    </source>
</evidence>
<dbReference type="PANTHER" id="PTHR30046">
    <property type="entry name" value="FLAGELLAR M-RING PROTEIN"/>
    <property type="match status" value="1"/>
</dbReference>
<name>A0A2Y9C179_9RHOB</name>
<reference evidence="14 16" key="2">
    <citation type="submission" date="2018-03" db="EMBL/GenBank/DDBJ databases">
        <title>Genomic Encyclopedia of Archaeal and Bacterial Type Strains, Phase II (KMG-II): from individual species to whole genera.</title>
        <authorList>
            <person name="Goeker M."/>
        </authorList>
    </citation>
    <scope>NUCLEOTIDE SEQUENCE [LARGE SCALE GENOMIC DNA]</scope>
    <source>
        <strain evidence="14 16">DSM 25227</strain>
    </source>
</reference>
<comment type="similarity">
    <text evidence="3 9">Belongs to the FliF family.</text>
</comment>
<dbReference type="EMBL" id="QGDJ01000006">
    <property type="protein sequence ID" value="PWJ17409.1"/>
    <property type="molecule type" value="Genomic_DNA"/>
</dbReference>
<evidence type="ECO:0000256" key="11">
    <source>
        <dbReference type="SAM" id="Phobius"/>
    </source>
</evidence>
<evidence type="ECO:0000313" key="17">
    <source>
        <dbReference type="Proteomes" id="UP000251571"/>
    </source>
</evidence>